<reference evidence="9" key="2">
    <citation type="submission" date="2016-11" db="UniProtKB">
        <authorList>
            <consortium name="WormBaseParasite"/>
        </authorList>
    </citation>
    <scope>IDENTIFICATION</scope>
</reference>
<dbReference type="InterPro" id="IPR002213">
    <property type="entry name" value="UDP_glucos_trans"/>
</dbReference>
<evidence type="ECO:0000313" key="8">
    <source>
        <dbReference type="Proteomes" id="UP000095285"/>
    </source>
</evidence>
<dbReference type="PANTHER" id="PTHR48043">
    <property type="entry name" value="EG:EG0003.4 PROTEIN-RELATED"/>
    <property type="match status" value="1"/>
</dbReference>
<dbReference type="OMA" id="YLPCGEL"/>
<dbReference type="STRING" id="7209.A0A1I7VX18"/>
<dbReference type="FunFam" id="3.40.50.2000:FF:000021">
    <property type="entry name" value="UDP-glucuronosyltransferase"/>
    <property type="match status" value="1"/>
</dbReference>
<keyword evidence="6" id="KW-0732">Signal</keyword>
<evidence type="ECO:0000256" key="4">
    <source>
        <dbReference type="ARBA" id="ARBA00022679"/>
    </source>
</evidence>
<evidence type="ECO:0000256" key="6">
    <source>
        <dbReference type="SAM" id="SignalP"/>
    </source>
</evidence>
<dbReference type="InParanoid" id="A0A1I7VX18"/>
<organism evidence="8 9">
    <name type="scientific">Loa loa</name>
    <name type="common">Eye worm</name>
    <name type="synonym">Filaria loa</name>
    <dbReference type="NCBI Taxonomy" id="7209"/>
    <lineage>
        <taxon>Eukaryota</taxon>
        <taxon>Metazoa</taxon>
        <taxon>Ecdysozoa</taxon>
        <taxon>Nematoda</taxon>
        <taxon>Chromadorea</taxon>
        <taxon>Rhabditida</taxon>
        <taxon>Spirurina</taxon>
        <taxon>Spiruromorpha</taxon>
        <taxon>Filarioidea</taxon>
        <taxon>Onchocercidae</taxon>
        <taxon>Loa</taxon>
    </lineage>
</organism>
<dbReference type="eggNOG" id="KOG1192">
    <property type="taxonomic scope" value="Eukaryota"/>
</dbReference>
<dbReference type="GO" id="GO:0015020">
    <property type="term" value="F:glucuronosyltransferase activity"/>
    <property type="evidence" value="ECO:0007669"/>
    <property type="project" value="UniProtKB-EC"/>
</dbReference>
<comment type="similarity">
    <text evidence="1">Belongs to the UDP-glycosyltransferase family.</text>
</comment>
<proteinExistence type="inferred from homology"/>
<evidence type="ECO:0000256" key="5">
    <source>
        <dbReference type="ARBA" id="ARBA00047475"/>
    </source>
</evidence>
<feature type="chain" id="PRO_5010184227" description="glucuronosyltransferase" evidence="6">
    <location>
        <begin position="21"/>
        <end position="442"/>
    </location>
</feature>
<sequence length="442" mass="51279">MIAFIGLLLVLLPLPNMNEAANVLIMPSSLFPVHRFTMRTLAKELIKRKHNVTWVEYGFSRKSKISLPKEIDEIFWRVKSSNQEINDLYLHRNHSVHSRIWDADFNDDTEQTTAWLASIKMCEQILLTRKQEFDALVTKNFTTVIVDDLYNPCGLLLVGLQKSVFIYWSMTVLRTESAWSSQSPNSPSYLPVFGTRFTDDLTFLQRLYNFASYFRSLYIHQHLILRRIDNLYKKYYADTLANAYYIERNVSINFVNTPQIFDFARPYMPRVAFIGAIECRKANLLRREWLTFIDKADAKNGFILFTTGFTAQWNLAPKQVIESFVQTFAKMREIHFIWQYNGPNILNLSANVYIAEWLPQQDLLGHPKARAHITHGGLNSVIESVWHGIPVIGYPLTTSGYDNLLRLTARNVGIMLEKRDLSEGNIAKAIKEIYNSKKVLIF</sequence>
<keyword evidence="3" id="KW-0328">Glycosyltransferase</keyword>
<protein>
    <recommendedName>
        <fullName evidence="2">glucuronosyltransferase</fullName>
        <ecNumber evidence="2">2.4.1.17</ecNumber>
    </recommendedName>
</protein>
<name>A0A1I7VX18_LOALO</name>
<evidence type="ECO:0000256" key="2">
    <source>
        <dbReference type="ARBA" id="ARBA00012544"/>
    </source>
</evidence>
<dbReference type="EMBL" id="JH712121">
    <property type="protein sequence ID" value="EFO23834.1"/>
    <property type="molecule type" value="Genomic_DNA"/>
</dbReference>
<dbReference type="Pfam" id="PF00201">
    <property type="entry name" value="UDPGT"/>
    <property type="match status" value="1"/>
</dbReference>
<dbReference type="RefSeq" id="XP_003140236.1">
    <property type="nucleotide sequence ID" value="XM_003140188.2"/>
</dbReference>
<comment type="catalytic activity">
    <reaction evidence="5">
        <text>glucuronate acceptor + UDP-alpha-D-glucuronate = acceptor beta-D-glucuronoside + UDP + H(+)</text>
        <dbReference type="Rhea" id="RHEA:21032"/>
        <dbReference type="ChEBI" id="CHEBI:15378"/>
        <dbReference type="ChEBI" id="CHEBI:58052"/>
        <dbReference type="ChEBI" id="CHEBI:58223"/>
        <dbReference type="ChEBI" id="CHEBI:132367"/>
        <dbReference type="ChEBI" id="CHEBI:132368"/>
        <dbReference type="EC" id="2.4.1.17"/>
    </reaction>
</comment>
<dbReference type="EC" id="2.4.1.17" evidence="2"/>
<dbReference type="CTD" id="9942054"/>
<dbReference type="WBParaSite" id="EN70_7217">
    <property type="protein sequence ID" value="EN70_7217"/>
    <property type="gene ID" value="EN70_7217"/>
</dbReference>
<dbReference type="KEGG" id="loa:LOAG_04651"/>
<dbReference type="PANTHER" id="PTHR48043:SF5">
    <property type="entry name" value="UDP-GLUCURONOSYLTRANSFERASE UGT-58-RELATED"/>
    <property type="match status" value="1"/>
</dbReference>
<accession>A0A1I7VX18</accession>
<evidence type="ECO:0000256" key="3">
    <source>
        <dbReference type="ARBA" id="ARBA00022676"/>
    </source>
</evidence>
<dbReference type="SUPFAM" id="SSF53756">
    <property type="entry name" value="UDP-Glycosyltransferase/glycogen phosphorylase"/>
    <property type="match status" value="1"/>
</dbReference>
<dbReference type="OrthoDB" id="5835829at2759"/>
<dbReference type="AlphaFoldDB" id="A0A1I7VX18"/>
<evidence type="ECO:0000256" key="1">
    <source>
        <dbReference type="ARBA" id="ARBA00009995"/>
    </source>
</evidence>
<dbReference type="CDD" id="cd03784">
    <property type="entry name" value="GT1_Gtf-like"/>
    <property type="match status" value="1"/>
</dbReference>
<evidence type="ECO:0000313" key="9">
    <source>
        <dbReference type="WBParaSite" id="EN70_7217"/>
    </source>
</evidence>
<reference evidence="7 8" key="1">
    <citation type="submission" date="2012-04" db="EMBL/GenBank/DDBJ databases">
        <title>The Genome Sequence of Loa loa.</title>
        <authorList>
            <consortium name="The Broad Institute Genome Sequencing Platform"/>
            <consortium name="Broad Institute Genome Sequencing Center for Infectious Disease"/>
            <person name="Nutman T.B."/>
            <person name="Fink D.L."/>
            <person name="Russ C."/>
            <person name="Young S."/>
            <person name="Zeng Q."/>
            <person name="Gargeya S."/>
            <person name="Alvarado L."/>
            <person name="Berlin A."/>
            <person name="Chapman S.B."/>
            <person name="Chen Z."/>
            <person name="Freedman E."/>
            <person name="Gellesch M."/>
            <person name="Goldberg J."/>
            <person name="Griggs A."/>
            <person name="Gujja S."/>
            <person name="Heilman E.R."/>
            <person name="Heiman D."/>
            <person name="Howarth C."/>
            <person name="Mehta T."/>
            <person name="Neiman D."/>
            <person name="Pearson M."/>
            <person name="Roberts A."/>
            <person name="Saif S."/>
            <person name="Shea T."/>
            <person name="Shenoy N."/>
            <person name="Sisk P."/>
            <person name="Stolte C."/>
            <person name="Sykes S."/>
            <person name="White J."/>
            <person name="Yandava C."/>
            <person name="Haas B."/>
            <person name="Henn M.R."/>
            <person name="Nusbaum C."/>
            <person name="Birren B."/>
        </authorList>
    </citation>
    <scope>NUCLEOTIDE SEQUENCE [LARGE SCALE GENOMIC DNA]</scope>
</reference>
<accession>A0A1S0U1P0</accession>
<dbReference type="FunCoup" id="A0A1I7VX18">
    <property type="interactions" value="431"/>
</dbReference>
<dbReference type="GeneID" id="9942054"/>
<keyword evidence="8" id="KW-1185">Reference proteome</keyword>
<dbReference type="InterPro" id="IPR050271">
    <property type="entry name" value="UDP-glycosyltransferase"/>
</dbReference>
<keyword evidence="4" id="KW-0808">Transferase</keyword>
<gene>
    <name evidence="7 9" type="ORF">LOAG_04651</name>
</gene>
<dbReference type="Gene3D" id="3.40.50.2000">
    <property type="entry name" value="Glycogen Phosphorylase B"/>
    <property type="match status" value="1"/>
</dbReference>
<dbReference type="Proteomes" id="UP000095285">
    <property type="component" value="Unassembled WGS sequence"/>
</dbReference>
<evidence type="ECO:0000313" key="7">
    <source>
        <dbReference type="EMBL" id="EFO23834.1"/>
    </source>
</evidence>
<feature type="signal peptide" evidence="6">
    <location>
        <begin position="1"/>
        <end position="20"/>
    </location>
</feature>